<name>A0AAD6FF41_9TELE</name>
<gene>
    <name evidence="2" type="ORF">JOQ06_010860</name>
</gene>
<evidence type="ECO:0000313" key="2">
    <source>
        <dbReference type="EMBL" id="KAJ4932438.1"/>
    </source>
</evidence>
<feature type="region of interest" description="Disordered" evidence="1">
    <location>
        <begin position="215"/>
        <end position="252"/>
    </location>
</feature>
<feature type="compositionally biased region" description="Basic and acidic residues" evidence="1">
    <location>
        <begin position="215"/>
        <end position="226"/>
    </location>
</feature>
<feature type="region of interest" description="Disordered" evidence="1">
    <location>
        <begin position="1"/>
        <end position="70"/>
    </location>
</feature>
<feature type="non-terminal residue" evidence="2">
    <location>
        <position position="1"/>
    </location>
</feature>
<dbReference type="AlphaFoldDB" id="A0AAD6FF41"/>
<reference evidence="2" key="1">
    <citation type="submission" date="2022-11" db="EMBL/GenBank/DDBJ databases">
        <title>Chromosome-level genome of Pogonophryne albipinna.</title>
        <authorList>
            <person name="Jo E."/>
        </authorList>
    </citation>
    <scope>NUCLEOTIDE SEQUENCE</scope>
    <source>
        <strain evidence="2">SGF0006</strain>
        <tissue evidence="2">Muscle</tissue>
    </source>
</reference>
<dbReference type="EMBL" id="JAPTMU010000014">
    <property type="protein sequence ID" value="KAJ4932438.1"/>
    <property type="molecule type" value="Genomic_DNA"/>
</dbReference>
<accession>A0AAD6FF41</accession>
<proteinExistence type="predicted"/>
<feature type="compositionally biased region" description="Basic and acidic residues" evidence="1">
    <location>
        <begin position="1"/>
        <end position="11"/>
    </location>
</feature>
<organism evidence="2 3">
    <name type="scientific">Pogonophryne albipinna</name>
    <dbReference type="NCBI Taxonomy" id="1090488"/>
    <lineage>
        <taxon>Eukaryota</taxon>
        <taxon>Metazoa</taxon>
        <taxon>Chordata</taxon>
        <taxon>Craniata</taxon>
        <taxon>Vertebrata</taxon>
        <taxon>Euteleostomi</taxon>
        <taxon>Actinopterygii</taxon>
        <taxon>Neopterygii</taxon>
        <taxon>Teleostei</taxon>
        <taxon>Neoteleostei</taxon>
        <taxon>Acanthomorphata</taxon>
        <taxon>Eupercaria</taxon>
        <taxon>Perciformes</taxon>
        <taxon>Notothenioidei</taxon>
        <taxon>Pogonophryne</taxon>
    </lineage>
</organism>
<protein>
    <submittedName>
        <fullName evidence="2">Uncharacterized protein</fullName>
    </submittedName>
</protein>
<comment type="caution">
    <text evidence="2">The sequence shown here is derived from an EMBL/GenBank/DDBJ whole genome shotgun (WGS) entry which is preliminary data.</text>
</comment>
<keyword evidence="3" id="KW-1185">Reference proteome</keyword>
<evidence type="ECO:0000256" key="1">
    <source>
        <dbReference type="SAM" id="MobiDB-lite"/>
    </source>
</evidence>
<feature type="compositionally biased region" description="Polar residues" evidence="1">
    <location>
        <begin position="13"/>
        <end position="29"/>
    </location>
</feature>
<dbReference type="Proteomes" id="UP001219934">
    <property type="component" value="Unassembled WGS sequence"/>
</dbReference>
<evidence type="ECO:0000313" key="3">
    <source>
        <dbReference type="Proteomes" id="UP001219934"/>
    </source>
</evidence>
<feature type="region of interest" description="Disordered" evidence="1">
    <location>
        <begin position="297"/>
        <end position="341"/>
    </location>
</feature>
<sequence>RRFEAVGRDTEGEFQSSGPHVSGSRQHLSVRQHEESNQAETWGRPNEGASSPSKGMPEEGIGSVSGLMTEKTGNHHRPSLLICSPTNPLCSLLISLYISQSGLKIDENLLWDYALSPICLSFLHPVLVCLVCPSEGDLAPAVSCDSPTASHATAIHSSCTDNNNAGTSAVIGMSVKSGTCVSYSKGDDSNVGVAHHTTGAQHLIVAGICTHRADEHGDEDHQHQDQHNPYSSRHQGLPPDAESGKGLRCQRGSPGGRNGDCFVWGACHRRKGSGDPEKSCERTGECVRSECPRWTGGGFVRFDSSPSRLPNDGGKTRGGSFHPGSEDQSLSKPQLSPAGSLWSALTPSVAGLQQRDH</sequence>